<feature type="compositionally biased region" description="Low complexity" evidence="1">
    <location>
        <begin position="92"/>
        <end position="103"/>
    </location>
</feature>
<feature type="region of interest" description="Disordered" evidence="1">
    <location>
        <begin position="67"/>
        <end position="110"/>
    </location>
</feature>
<accession>A0AA41PX19</accession>
<name>A0AA41PX19_9ACTN</name>
<proteinExistence type="predicted"/>
<gene>
    <name evidence="2" type="ORF">LZ495_07965</name>
</gene>
<reference evidence="2" key="1">
    <citation type="submission" date="2022-01" db="EMBL/GenBank/DDBJ databases">
        <title>Genome-Based Taxonomic Classification of the Phylum Actinobacteria.</title>
        <authorList>
            <person name="Gao Y."/>
        </authorList>
    </citation>
    <scope>NUCLEOTIDE SEQUENCE</scope>
    <source>
        <strain evidence="2">KLBMP 8922</strain>
    </source>
</reference>
<protein>
    <submittedName>
        <fullName evidence="2">Uncharacterized protein</fullName>
    </submittedName>
</protein>
<comment type="caution">
    <text evidence="2">The sequence shown here is derived from an EMBL/GenBank/DDBJ whole genome shotgun (WGS) entry which is preliminary data.</text>
</comment>
<evidence type="ECO:0000313" key="2">
    <source>
        <dbReference type="EMBL" id="MCF2527152.1"/>
    </source>
</evidence>
<keyword evidence="3" id="KW-1185">Reference proteome</keyword>
<feature type="compositionally biased region" description="Pro residues" evidence="1">
    <location>
        <begin position="71"/>
        <end position="91"/>
    </location>
</feature>
<dbReference type="Proteomes" id="UP001165378">
    <property type="component" value="Unassembled WGS sequence"/>
</dbReference>
<dbReference type="EMBL" id="JAKFHA010000003">
    <property type="protein sequence ID" value="MCF2527152.1"/>
    <property type="molecule type" value="Genomic_DNA"/>
</dbReference>
<sequence length="110" mass="11971">MTHPTDHPANQAVEHEQFVRRIDKEFADVLRRLDDLARRTDGRFAALEARAAALAAHVDARTAWILGRLPPGTPPPPTAPPRPVTAAPPRPATATRTGAWARAGRQHQPA</sequence>
<dbReference type="AlphaFoldDB" id="A0AA41PX19"/>
<organism evidence="2 3">
    <name type="scientific">Yinghuangia soli</name>
    <dbReference type="NCBI Taxonomy" id="2908204"/>
    <lineage>
        <taxon>Bacteria</taxon>
        <taxon>Bacillati</taxon>
        <taxon>Actinomycetota</taxon>
        <taxon>Actinomycetes</taxon>
        <taxon>Kitasatosporales</taxon>
        <taxon>Streptomycetaceae</taxon>
        <taxon>Yinghuangia</taxon>
    </lineage>
</organism>
<evidence type="ECO:0000313" key="3">
    <source>
        <dbReference type="Proteomes" id="UP001165378"/>
    </source>
</evidence>
<dbReference type="RefSeq" id="WP_235051296.1">
    <property type="nucleotide sequence ID" value="NZ_JAKFHA010000003.1"/>
</dbReference>
<evidence type="ECO:0000256" key="1">
    <source>
        <dbReference type="SAM" id="MobiDB-lite"/>
    </source>
</evidence>